<feature type="transmembrane region" description="Helical" evidence="1">
    <location>
        <begin position="43"/>
        <end position="66"/>
    </location>
</feature>
<name>A0A609WMS9_SALET</name>
<gene>
    <name evidence="2" type="ORF">DN953_19630</name>
</gene>
<organism evidence="2">
    <name type="scientific">Salmonella enterica subsp. enterica serovar Kentucky</name>
    <dbReference type="NCBI Taxonomy" id="192955"/>
    <lineage>
        <taxon>Bacteria</taxon>
        <taxon>Pseudomonadati</taxon>
        <taxon>Pseudomonadota</taxon>
        <taxon>Gammaproteobacteria</taxon>
        <taxon>Enterobacterales</taxon>
        <taxon>Enterobacteriaceae</taxon>
        <taxon>Salmonella</taxon>
    </lineage>
</organism>
<keyword evidence="1" id="KW-0472">Membrane</keyword>
<dbReference type="AlphaFoldDB" id="A0A609WMS9"/>
<keyword evidence="1" id="KW-0812">Transmembrane</keyword>
<feature type="non-terminal residue" evidence="2">
    <location>
        <position position="1"/>
    </location>
</feature>
<keyword evidence="1" id="KW-1133">Transmembrane helix</keyword>
<accession>A0A609WMS9</accession>
<reference evidence="2" key="1">
    <citation type="submission" date="2018-06" db="EMBL/GenBank/DDBJ databases">
        <authorList>
            <consortium name="GenomeTrakr network: Whole genome sequencing for foodborne pathogen traceback"/>
        </authorList>
    </citation>
    <scope>NUCLEOTIDE SEQUENCE</scope>
    <source>
        <strain evidence="2">FSIS21821682</strain>
    </source>
</reference>
<evidence type="ECO:0000313" key="2">
    <source>
        <dbReference type="EMBL" id="ECV4831174.1"/>
    </source>
</evidence>
<protein>
    <submittedName>
        <fullName evidence="2">Uncharacterized protein</fullName>
    </submittedName>
</protein>
<proteinExistence type="predicted"/>
<evidence type="ECO:0000256" key="1">
    <source>
        <dbReference type="SAM" id="Phobius"/>
    </source>
</evidence>
<comment type="caution">
    <text evidence="2">The sequence shown here is derived from an EMBL/GenBank/DDBJ whole genome shotgun (WGS) entry which is preliminary data.</text>
</comment>
<dbReference type="EMBL" id="AAKTJV010000033">
    <property type="protein sequence ID" value="ECV4831174.1"/>
    <property type="molecule type" value="Genomic_DNA"/>
</dbReference>
<sequence length="89" mass="10450">NKLIATSKQKKCNLAFFDFFNGIYTKNKSYASLLYIQYCNSDLFLFILTCLLFFWLSRLACFVCFLNGKKYLLFNADDPLNKKRLSLGF</sequence>